<keyword evidence="1" id="KW-0472">Membrane</keyword>
<dbReference type="Proteomes" id="UP001184853">
    <property type="component" value="Unassembled WGS sequence"/>
</dbReference>
<feature type="transmembrane region" description="Helical" evidence="1">
    <location>
        <begin position="6"/>
        <end position="30"/>
    </location>
</feature>
<keyword evidence="1" id="KW-0812">Transmembrane</keyword>
<proteinExistence type="predicted"/>
<gene>
    <name evidence="2" type="ORF">J2781_000969</name>
</gene>
<organism evidence="2 3">
    <name type="scientific">Chryseobacterium geocarposphaerae</name>
    <dbReference type="NCBI Taxonomy" id="1416776"/>
    <lineage>
        <taxon>Bacteria</taxon>
        <taxon>Pseudomonadati</taxon>
        <taxon>Bacteroidota</taxon>
        <taxon>Flavobacteriia</taxon>
        <taxon>Flavobacteriales</taxon>
        <taxon>Weeksellaceae</taxon>
        <taxon>Chryseobacterium group</taxon>
        <taxon>Chryseobacterium</taxon>
    </lineage>
</organism>
<evidence type="ECO:0008006" key="4">
    <source>
        <dbReference type="Google" id="ProtNLM"/>
    </source>
</evidence>
<sequence>MYFFYMILIFFLVIVIYFSVVLIFFIYTIIQNSLFPIVFLIAAM</sequence>
<keyword evidence="1" id="KW-1133">Transmembrane helix</keyword>
<name>A0ABU1LBG2_9FLAO</name>
<evidence type="ECO:0000313" key="2">
    <source>
        <dbReference type="EMBL" id="MDR6404054.1"/>
    </source>
</evidence>
<reference evidence="2 3" key="1">
    <citation type="submission" date="2023-07" db="EMBL/GenBank/DDBJ databases">
        <title>Sorghum-associated microbial communities from plants grown in Nebraska, USA.</title>
        <authorList>
            <person name="Schachtman D."/>
        </authorList>
    </citation>
    <scope>NUCLEOTIDE SEQUENCE [LARGE SCALE GENOMIC DNA]</scope>
    <source>
        <strain evidence="2 3">DS1709</strain>
    </source>
</reference>
<evidence type="ECO:0000256" key="1">
    <source>
        <dbReference type="SAM" id="Phobius"/>
    </source>
</evidence>
<keyword evidence="3" id="KW-1185">Reference proteome</keyword>
<evidence type="ECO:0000313" key="3">
    <source>
        <dbReference type="Proteomes" id="UP001184853"/>
    </source>
</evidence>
<accession>A0ABU1LBG2</accession>
<comment type="caution">
    <text evidence="2">The sequence shown here is derived from an EMBL/GenBank/DDBJ whole genome shotgun (WGS) entry which is preliminary data.</text>
</comment>
<dbReference type="EMBL" id="JAVDQS010000002">
    <property type="protein sequence ID" value="MDR6404054.1"/>
    <property type="molecule type" value="Genomic_DNA"/>
</dbReference>
<protein>
    <recommendedName>
        <fullName evidence="4">NADH dehydrogenase subunit 6</fullName>
    </recommendedName>
</protein>